<protein>
    <submittedName>
        <fullName evidence="2">Uncharacterized protein</fullName>
    </submittedName>
</protein>
<name>A0AAW4HJM1_VIBVL</name>
<keyword evidence="1" id="KW-1133">Transmembrane helix</keyword>
<reference evidence="2" key="1">
    <citation type="submission" date="2021-03" db="EMBL/GenBank/DDBJ databases">
        <title>Study of the foodborne Vibrio vulnificus isolates from China.</title>
        <authorList>
            <person name="Zheng Z."/>
            <person name="Ye L."/>
        </authorList>
    </citation>
    <scope>NUCLEOTIDE SEQUENCE</scope>
    <source>
        <strain evidence="2">Vv1582</strain>
    </source>
</reference>
<keyword evidence="1" id="KW-0812">Transmembrane</keyword>
<evidence type="ECO:0000313" key="3">
    <source>
        <dbReference type="Proteomes" id="UP000664056"/>
    </source>
</evidence>
<organism evidence="2 3">
    <name type="scientific">Vibrio vulnificus</name>
    <dbReference type="NCBI Taxonomy" id="672"/>
    <lineage>
        <taxon>Bacteria</taxon>
        <taxon>Pseudomonadati</taxon>
        <taxon>Pseudomonadota</taxon>
        <taxon>Gammaproteobacteria</taxon>
        <taxon>Vibrionales</taxon>
        <taxon>Vibrionaceae</taxon>
        <taxon>Vibrio</taxon>
    </lineage>
</organism>
<dbReference type="EMBL" id="JAFKOQ010000039">
    <property type="protein sequence ID" value="MBN8124507.1"/>
    <property type="molecule type" value="Genomic_DNA"/>
</dbReference>
<comment type="caution">
    <text evidence="2">The sequence shown here is derived from an EMBL/GenBank/DDBJ whole genome shotgun (WGS) entry which is preliminary data.</text>
</comment>
<dbReference type="Proteomes" id="UP000664056">
    <property type="component" value="Unassembled WGS sequence"/>
</dbReference>
<evidence type="ECO:0000313" key="2">
    <source>
        <dbReference type="EMBL" id="MBN8124507.1"/>
    </source>
</evidence>
<dbReference type="AlphaFoldDB" id="A0AAW4HJM1"/>
<accession>A0AAW4HJM1</accession>
<dbReference type="RefSeq" id="WP_206623163.1">
    <property type="nucleotide sequence ID" value="NZ_JAFKOQ010000039.1"/>
</dbReference>
<proteinExistence type="predicted"/>
<keyword evidence="1" id="KW-0472">Membrane</keyword>
<gene>
    <name evidence="2" type="ORF">J0J18_22590</name>
</gene>
<evidence type="ECO:0000256" key="1">
    <source>
        <dbReference type="SAM" id="Phobius"/>
    </source>
</evidence>
<feature type="transmembrane region" description="Helical" evidence="1">
    <location>
        <begin position="153"/>
        <end position="174"/>
    </location>
</feature>
<sequence>MTKQFKNCTAYLRQLKYKSEAATLSGFSRSTLLKTGFIMSPNENYLTKPSLKTIENFLIFAFSFYGDKRDAAEVFTYNIFPAKPSEEECKQVLDYIKTNMKGLETTSDSALIFLIFNTLVESGYVTKGKNGLSYHFTESGYKKGFKLTNPLKYLFKFHWKVLLPLITSIIFLSIKLKYN</sequence>